<evidence type="ECO:0000256" key="5">
    <source>
        <dbReference type="SAM" id="SignalP"/>
    </source>
</evidence>
<evidence type="ECO:0000259" key="6">
    <source>
        <dbReference type="Pfam" id="PF03443"/>
    </source>
</evidence>
<dbReference type="PANTHER" id="PTHR33353">
    <property type="entry name" value="PUTATIVE (AFU_ORTHOLOGUE AFUA_1G12560)-RELATED"/>
    <property type="match status" value="1"/>
</dbReference>
<dbReference type="EMBL" id="WWBZ02000051">
    <property type="protein sequence ID" value="KAF4304691.1"/>
    <property type="molecule type" value="Genomic_DNA"/>
</dbReference>
<feature type="domain" description="Auxiliary Activity family 9 catalytic" evidence="6">
    <location>
        <begin position="20"/>
        <end position="233"/>
    </location>
</feature>
<evidence type="ECO:0000313" key="8">
    <source>
        <dbReference type="Proteomes" id="UP000572817"/>
    </source>
</evidence>
<evidence type="ECO:0000256" key="1">
    <source>
        <dbReference type="ARBA" id="ARBA00001973"/>
    </source>
</evidence>
<evidence type="ECO:0000256" key="2">
    <source>
        <dbReference type="ARBA" id="ARBA00004613"/>
    </source>
</evidence>
<dbReference type="InterPro" id="IPR005103">
    <property type="entry name" value="AA9_LPMO"/>
</dbReference>
<accession>A0A8H4N3J5</accession>
<gene>
    <name evidence="7" type="ORF">GTA08_BOTSDO08079</name>
</gene>
<dbReference type="OrthoDB" id="4849160at2759"/>
<evidence type="ECO:0000313" key="7">
    <source>
        <dbReference type="EMBL" id="KAF4304691.1"/>
    </source>
</evidence>
<feature type="chain" id="PRO_5034348223" evidence="5">
    <location>
        <begin position="20"/>
        <end position="261"/>
    </location>
</feature>
<dbReference type="Pfam" id="PF03443">
    <property type="entry name" value="AA9"/>
    <property type="match status" value="1"/>
</dbReference>
<dbReference type="Proteomes" id="UP000572817">
    <property type="component" value="Unassembled WGS sequence"/>
</dbReference>
<dbReference type="CDD" id="cd21175">
    <property type="entry name" value="LPMO_AA9"/>
    <property type="match status" value="1"/>
</dbReference>
<keyword evidence="5" id="KW-0732">Signal</keyword>
<keyword evidence="4" id="KW-1015">Disulfide bond</keyword>
<proteinExistence type="predicted"/>
<comment type="subcellular location">
    <subcellularLocation>
        <location evidence="2">Secreted</location>
    </subcellularLocation>
</comment>
<keyword evidence="3" id="KW-0964">Secreted</keyword>
<organism evidence="7 8">
    <name type="scientific">Botryosphaeria dothidea</name>
    <dbReference type="NCBI Taxonomy" id="55169"/>
    <lineage>
        <taxon>Eukaryota</taxon>
        <taxon>Fungi</taxon>
        <taxon>Dikarya</taxon>
        <taxon>Ascomycota</taxon>
        <taxon>Pezizomycotina</taxon>
        <taxon>Dothideomycetes</taxon>
        <taxon>Dothideomycetes incertae sedis</taxon>
        <taxon>Botryosphaeriales</taxon>
        <taxon>Botryosphaeriaceae</taxon>
        <taxon>Botryosphaeria</taxon>
    </lineage>
</organism>
<keyword evidence="7" id="KW-0378">Hydrolase</keyword>
<sequence>MHTSATLFAAGAMVASVAAHGHVSGIVVNGKSFTGYDPSFAYQTPAPEVPGWTAQNLDNGFVEPSSFSSDDIICHKEAKPGQAYVEAAAGDELQIQWNTWPESHKGPVIDYIASCGGDCKTVDKTSLSFVKFQAKGLVSGSSPGTWATDDLISNNNTHTTTLPKDLAPGNYVLRHEIIALHSAGQENGAQAYPQCINVKVTGSGSTEISGGEKATAFYTPTDAGIKFNLYTTFDSYPMPGPELWSAAAAKVRRHMRDFRLF</sequence>
<dbReference type="GO" id="GO:0016787">
    <property type="term" value="F:hydrolase activity"/>
    <property type="evidence" value="ECO:0007669"/>
    <property type="project" value="UniProtKB-KW"/>
</dbReference>
<dbReference type="PANTHER" id="PTHR33353:SF34">
    <property type="entry name" value="ENDO-BETA-1,4-GLUCANASE D"/>
    <property type="match status" value="1"/>
</dbReference>
<keyword evidence="8" id="KW-1185">Reference proteome</keyword>
<evidence type="ECO:0000256" key="4">
    <source>
        <dbReference type="ARBA" id="ARBA00023157"/>
    </source>
</evidence>
<dbReference type="AlphaFoldDB" id="A0A8H4N3J5"/>
<dbReference type="Gene3D" id="2.70.50.70">
    <property type="match status" value="1"/>
</dbReference>
<feature type="signal peptide" evidence="5">
    <location>
        <begin position="1"/>
        <end position="19"/>
    </location>
</feature>
<comment type="cofactor">
    <cofactor evidence="1">
        <name>Cu(2+)</name>
        <dbReference type="ChEBI" id="CHEBI:29036"/>
    </cofactor>
</comment>
<comment type="caution">
    <text evidence="7">The sequence shown here is derived from an EMBL/GenBank/DDBJ whole genome shotgun (WGS) entry which is preliminary data.</text>
</comment>
<dbReference type="InterPro" id="IPR049892">
    <property type="entry name" value="AA9"/>
</dbReference>
<evidence type="ECO:0000256" key="3">
    <source>
        <dbReference type="ARBA" id="ARBA00022525"/>
    </source>
</evidence>
<name>A0A8H4N3J5_9PEZI</name>
<reference evidence="7" key="1">
    <citation type="submission" date="2020-04" db="EMBL/GenBank/DDBJ databases">
        <title>Genome Assembly and Annotation of Botryosphaeria dothidea sdau 11-99, a Latent Pathogen of Apple Fruit Ring Rot in China.</title>
        <authorList>
            <person name="Yu C."/>
            <person name="Diao Y."/>
            <person name="Lu Q."/>
            <person name="Zhao J."/>
            <person name="Cui S."/>
            <person name="Peng C."/>
            <person name="He B."/>
            <person name="Liu H."/>
        </authorList>
    </citation>
    <scope>NUCLEOTIDE SEQUENCE [LARGE SCALE GENOMIC DNA]</scope>
    <source>
        <strain evidence="7">Sdau11-99</strain>
    </source>
</reference>
<dbReference type="GO" id="GO:0005576">
    <property type="term" value="C:extracellular region"/>
    <property type="evidence" value="ECO:0007669"/>
    <property type="project" value="UniProtKB-SubCell"/>
</dbReference>
<protein>
    <submittedName>
        <fullName evidence="7">Glycoside hydrolase family 61 protein</fullName>
    </submittedName>
</protein>